<dbReference type="GO" id="GO:0046872">
    <property type="term" value="F:metal ion binding"/>
    <property type="evidence" value="ECO:0007669"/>
    <property type="project" value="UniProtKB-KW"/>
</dbReference>
<protein>
    <submittedName>
        <fullName evidence="10">12-oxophytodienoate reductase</fullName>
    </submittedName>
</protein>
<evidence type="ECO:0000256" key="2">
    <source>
        <dbReference type="ARBA" id="ARBA00001966"/>
    </source>
</evidence>
<dbReference type="Pfam" id="PF00724">
    <property type="entry name" value="Oxidored_FMN"/>
    <property type="match status" value="1"/>
</dbReference>
<keyword evidence="7" id="KW-0408">Iron</keyword>
<dbReference type="OrthoDB" id="9804454at2"/>
<sequence>MTNPSILFTPVTLNATAFRNRWVMPAMQRGMCEGGAPSADLAAYYRRRTEGGTALIIGESAAIDHPSATVQPTSAHINASTRDAWAHCVKEVLAAGGEMMLQLWHEGAMRTDGKALSASGLAHPGKESGRAATLDELAQIRDGFVRSAKIAQGIGACGVEVHAAHGYFLDQFLWHGSNIREDGYGGPLIAHRARFPAEIVAAIRAECGPDFLISLRFSQWKEVDYAARVAPTPEELAEMATIFRDAGVDVLHASTRRFWEAEWDGDERNLAGWTKAGGGLPVITVGSVGLDTDVMDVFMEEVDPGPRVAVALEDLATRMEAGEFDMVAVGRALIGDPDFVKKVEAGDYDAIRTFRRDDLGKLEWDLSIVEEAHAGAGAA</sequence>
<accession>A0A4T3F2R4</accession>
<comment type="cofactor">
    <cofactor evidence="2">
        <name>[4Fe-4S] cluster</name>
        <dbReference type="ChEBI" id="CHEBI:49883"/>
    </cofactor>
</comment>
<evidence type="ECO:0000259" key="9">
    <source>
        <dbReference type="Pfam" id="PF00724"/>
    </source>
</evidence>
<evidence type="ECO:0000256" key="3">
    <source>
        <dbReference type="ARBA" id="ARBA00022630"/>
    </source>
</evidence>
<dbReference type="SUPFAM" id="SSF51395">
    <property type="entry name" value="FMN-linked oxidoreductases"/>
    <property type="match status" value="1"/>
</dbReference>
<evidence type="ECO:0000256" key="8">
    <source>
        <dbReference type="ARBA" id="ARBA00023014"/>
    </source>
</evidence>
<name>A0A4T3F2R4_9SPHN</name>
<keyword evidence="8" id="KW-0411">Iron-sulfur</keyword>
<dbReference type="PANTHER" id="PTHR42917:SF2">
    <property type="entry name" value="2,4-DIENOYL-COA REDUCTASE [(2E)-ENOYL-COA-PRODUCING]"/>
    <property type="match status" value="1"/>
</dbReference>
<dbReference type="AlphaFoldDB" id="A0A4T3F2R4"/>
<dbReference type="PANTHER" id="PTHR42917">
    <property type="entry name" value="2,4-DIENOYL-COA REDUCTASE"/>
    <property type="match status" value="1"/>
</dbReference>
<dbReference type="GO" id="GO:0051536">
    <property type="term" value="F:iron-sulfur cluster binding"/>
    <property type="evidence" value="ECO:0007669"/>
    <property type="project" value="UniProtKB-KW"/>
</dbReference>
<comment type="cofactor">
    <cofactor evidence="1">
        <name>FMN</name>
        <dbReference type="ChEBI" id="CHEBI:58210"/>
    </cofactor>
</comment>
<comment type="caution">
    <text evidence="10">The sequence shown here is derived from an EMBL/GenBank/DDBJ whole genome shotgun (WGS) entry which is preliminary data.</text>
</comment>
<evidence type="ECO:0000313" key="10">
    <source>
        <dbReference type="EMBL" id="TIX51001.1"/>
    </source>
</evidence>
<evidence type="ECO:0000256" key="6">
    <source>
        <dbReference type="ARBA" id="ARBA00023002"/>
    </source>
</evidence>
<keyword evidence="11" id="KW-1185">Reference proteome</keyword>
<evidence type="ECO:0000313" key="11">
    <source>
        <dbReference type="Proteomes" id="UP000309389"/>
    </source>
</evidence>
<keyword evidence="6" id="KW-0560">Oxidoreductase</keyword>
<proteinExistence type="predicted"/>
<dbReference type="InterPro" id="IPR001155">
    <property type="entry name" value="OxRdtase_FMN_N"/>
</dbReference>
<dbReference type="InterPro" id="IPR013785">
    <property type="entry name" value="Aldolase_TIM"/>
</dbReference>
<dbReference type="InterPro" id="IPR051793">
    <property type="entry name" value="NADH:flavin_oxidoreductase"/>
</dbReference>
<evidence type="ECO:0000256" key="4">
    <source>
        <dbReference type="ARBA" id="ARBA00022643"/>
    </source>
</evidence>
<dbReference type="RefSeq" id="WP_136691520.1">
    <property type="nucleotide sequence ID" value="NZ_SSHH01000001.1"/>
</dbReference>
<dbReference type="Proteomes" id="UP000309389">
    <property type="component" value="Unassembled WGS sequence"/>
</dbReference>
<dbReference type="Gene3D" id="3.20.20.70">
    <property type="entry name" value="Aldolase class I"/>
    <property type="match status" value="1"/>
</dbReference>
<keyword evidence="3" id="KW-0285">Flavoprotein</keyword>
<dbReference type="GO" id="GO:0010181">
    <property type="term" value="F:FMN binding"/>
    <property type="evidence" value="ECO:0007669"/>
    <property type="project" value="InterPro"/>
</dbReference>
<keyword evidence="4" id="KW-0288">FMN</keyword>
<evidence type="ECO:0000256" key="1">
    <source>
        <dbReference type="ARBA" id="ARBA00001917"/>
    </source>
</evidence>
<gene>
    <name evidence="10" type="ORF">E5222_00500</name>
</gene>
<organism evidence="10 11">
    <name type="scientific">Alteraurantiacibacter aquimixticola</name>
    <dbReference type="NCBI Taxonomy" id="2489173"/>
    <lineage>
        <taxon>Bacteria</taxon>
        <taxon>Pseudomonadati</taxon>
        <taxon>Pseudomonadota</taxon>
        <taxon>Alphaproteobacteria</taxon>
        <taxon>Sphingomonadales</taxon>
        <taxon>Erythrobacteraceae</taxon>
        <taxon>Alteraurantiacibacter</taxon>
    </lineage>
</organism>
<keyword evidence="5" id="KW-0479">Metal-binding</keyword>
<reference evidence="10 11" key="1">
    <citation type="submission" date="2019-04" db="EMBL/GenBank/DDBJ databases">
        <title>Altererythrobacter aquimixticola sp. nov., isolated from sediment of junction between the ocean and a freshwater spring.</title>
        <authorList>
            <person name="Yoon J.-H."/>
        </authorList>
    </citation>
    <scope>NUCLEOTIDE SEQUENCE [LARGE SCALE GENOMIC DNA]</scope>
    <source>
        <strain evidence="10 11">SSKS-13</strain>
    </source>
</reference>
<dbReference type="GO" id="GO:0016491">
    <property type="term" value="F:oxidoreductase activity"/>
    <property type="evidence" value="ECO:0007669"/>
    <property type="project" value="UniProtKB-KW"/>
</dbReference>
<dbReference type="EMBL" id="SSHH01000001">
    <property type="protein sequence ID" value="TIX51001.1"/>
    <property type="molecule type" value="Genomic_DNA"/>
</dbReference>
<feature type="domain" description="NADH:flavin oxidoreductase/NADH oxidase N-terminal" evidence="9">
    <location>
        <begin position="7"/>
        <end position="294"/>
    </location>
</feature>
<evidence type="ECO:0000256" key="7">
    <source>
        <dbReference type="ARBA" id="ARBA00023004"/>
    </source>
</evidence>
<evidence type="ECO:0000256" key="5">
    <source>
        <dbReference type="ARBA" id="ARBA00022723"/>
    </source>
</evidence>